<dbReference type="PANTHER" id="PTHR45138">
    <property type="entry name" value="REGULATORY COMPONENTS OF SENSORY TRANSDUCTION SYSTEM"/>
    <property type="match status" value="1"/>
</dbReference>
<dbReference type="NCBIfam" id="TIGR00254">
    <property type="entry name" value="GGDEF"/>
    <property type="match status" value="1"/>
</dbReference>
<dbReference type="GO" id="GO:0043709">
    <property type="term" value="P:cell adhesion involved in single-species biofilm formation"/>
    <property type="evidence" value="ECO:0007669"/>
    <property type="project" value="TreeGrafter"/>
</dbReference>
<dbReference type="InterPro" id="IPR012827">
    <property type="entry name" value="Hemerythrin_metal-bd"/>
</dbReference>
<dbReference type="CDD" id="cd12107">
    <property type="entry name" value="Hemerythrin"/>
    <property type="match status" value="1"/>
</dbReference>
<dbReference type="SMART" id="SM00267">
    <property type="entry name" value="GGDEF"/>
    <property type="match status" value="1"/>
</dbReference>
<dbReference type="SUPFAM" id="SSF47188">
    <property type="entry name" value="Hemerythrin-like"/>
    <property type="match status" value="1"/>
</dbReference>
<dbReference type="GO" id="GO:0052621">
    <property type="term" value="F:diguanylate cyclase activity"/>
    <property type="evidence" value="ECO:0007669"/>
    <property type="project" value="UniProtKB-EC"/>
</dbReference>
<dbReference type="Gene3D" id="1.20.120.50">
    <property type="entry name" value="Hemerythrin-like"/>
    <property type="match status" value="1"/>
</dbReference>
<dbReference type="CDD" id="cd01949">
    <property type="entry name" value="GGDEF"/>
    <property type="match status" value="1"/>
</dbReference>
<dbReference type="InterPro" id="IPR012312">
    <property type="entry name" value="Hemerythrin-like"/>
</dbReference>
<keyword evidence="6" id="KW-0175">Coiled coil</keyword>
<dbReference type="InterPro" id="IPR050469">
    <property type="entry name" value="Diguanylate_Cyclase"/>
</dbReference>
<evidence type="ECO:0000313" key="9">
    <source>
        <dbReference type="Proteomes" id="UP000036902"/>
    </source>
</evidence>
<dbReference type="Gene3D" id="3.30.70.270">
    <property type="match status" value="1"/>
</dbReference>
<evidence type="ECO:0000256" key="3">
    <source>
        <dbReference type="ARBA" id="ARBA00022723"/>
    </source>
</evidence>
<comment type="catalytic activity">
    <reaction evidence="5">
        <text>2 GTP = 3',3'-c-di-GMP + 2 diphosphate</text>
        <dbReference type="Rhea" id="RHEA:24898"/>
        <dbReference type="ChEBI" id="CHEBI:33019"/>
        <dbReference type="ChEBI" id="CHEBI:37565"/>
        <dbReference type="ChEBI" id="CHEBI:58805"/>
        <dbReference type="EC" id="2.7.7.65"/>
    </reaction>
</comment>
<dbReference type="InterPro" id="IPR029787">
    <property type="entry name" value="Nucleotide_cyclase"/>
</dbReference>
<dbReference type="FunFam" id="3.30.70.270:FF:000001">
    <property type="entry name" value="Diguanylate cyclase domain protein"/>
    <property type="match status" value="1"/>
</dbReference>
<dbReference type="GO" id="GO:1902201">
    <property type="term" value="P:negative regulation of bacterial-type flagellum-dependent cell motility"/>
    <property type="evidence" value="ECO:0007669"/>
    <property type="project" value="TreeGrafter"/>
</dbReference>
<evidence type="ECO:0000313" key="8">
    <source>
        <dbReference type="EMBL" id="AMO36475.1"/>
    </source>
</evidence>
<dbReference type="Proteomes" id="UP000036902">
    <property type="component" value="Chromosome"/>
</dbReference>
<evidence type="ECO:0000256" key="2">
    <source>
        <dbReference type="ARBA" id="ARBA00012528"/>
    </source>
</evidence>
<keyword evidence="4" id="KW-0408">Iron</keyword>
<name>A0A127K3E3_9RHOO</name>
<reference evidence="9" key="1">
    <citation type="submission" date="2016-03" db="EMBL/GenBank/DDBJ databases">
        <authorList>
            <person name="Ma C."/>
            <person name="Zhou S."/>
            <person name="Yang G."/>
        </authorList>
    </citation>
    <scope>NUCLEOTIDE SEQUENCE [LARGE SCALE GENOMIC DNA]</scope>
    <source>
        <strain evidence="9">SgZ-1</strain>
    </source>
</reference>
<protein>
    <recommendedName>
        <fullName evidence="2">diguanylate cyclase</fullName>
        <ecNumber evidence="2">2.7.7.65</ecNumber>
    </recommendedName>
</protein>
<dbReference type="Pfam" id="PF00990">
    <property type="entry name" value="GGDEF"/>
    <property type="match status" value="1"/>
</dbReference>
<dbReference type="InterPro" id="IPR000160">
    <property type="entry name" value="GGDEF_dom"/>
</dbReference>
<evidence type="ECO:0000256" key="4">
    <source>
        <dbReference type="ARBA" id="ARBA00023004"/>
    </source>
</evidence>
<dbReference type="PANTHER" id="PTHR45138:SF9">
    <property type="entry name" value="DIGUANYLATE CYCLASE DGCM-RELATED"/>
    <property type="match status" value="1"/>
</dbReference>
<dbReference type="InterPro" id="IPR035938">
    <property type="entry name" value="Hemerythrin-like_sf"/>
</dbReference>
<gene>
    <name evidence="8" type="ORF">AC731_005715</name>
</gene>
<evidence type="ECO:0000256" key="6">
    <source>
        <dbReference type="SAM" id="Coils"/>
    </source>
</evidence>
<dbReference type="InterPro" id="IPR043128">
    <property type="entry name" value="Rev_trsase/Diguanyl_cyclase"/>
</dbReference>
<dbReference type="SUPFAM" id="SSF55073">
    <property type="entry name" value="Nucleotide cyclase"/>
    <property type="match status" value="1"/>
</dbReference>
<proteinExistence type="inferred from homology"/>
<dbReference type="NCBIfam" id="TIGR02481">
    <property type="entry name" value="hemeryth_dom"/>
    <property type="match status" value="1"/>
</dbReference>
<dbReference type="GO" id="GO:0005886">
    <property type="term" value="C:plasma membrane"/>
    <property type="evidence" value="ECO:0007669"/>
    <property type="project" value="TreeGrafter"/>
</dbReference>
<dbReference type="EMBL" id="CP014646">
    <property type="protein sequence ID" value="AMO36475.1"/>
    <property type="molecule type" value="Genomic_DNA"/>
</dbReference>
<keyword evidence="9" id="KW-1185">Reference proteome</keyword>
<dbReference type="AlphaFoldDB" id="A0A127K3E3"/>
<keyword evidence="3" id="KW-0479">Metal-binding</keyword>
<evidence type="ECO:0000256" key="5">
    <source>
        <dbReference type="ARBA" id="ARBA00034247"/>
    </source>
</evidence>
<dbReference type="RefSeq" id="WP_048703933.1">
    <property type="nucleotide sequence ID" value="NZ_CP014646.1"/>
</dbReference>
<dbReference type="Pfam" id="PF01814">
    <property type="entry name" value="Hemerythrin"/>
    <property type="match status" value="1"/>
</dbReference>
<dbReference type="STRING" id="1134435.AC731_005715"/>
<evidence type="ECO:0000259" key="7">
    <source>
        <dbReference type="PROSITE" id="PS50887"/>
    </source>
</evidence>
<dbReference type="PROSITE" id="PS50887">
    <property type="entry name" value="GGDEF"/>
    <property type="match status" value="1"/>
</dbReference>
<accession>A0A127K3E3</accession>
<feature type="coiled-coil region" evidence="6">
    <location>
        <begin position="167"/>
        <end position="215"/>
    </location>
</feature>
<dbReference type="EC" id="2.7.7.65" evidence="2"/>
<sequence>MEAFVWDQNFVTGLTQVDEQHQELVNLFNALNDSLFSTDVRREALLEETYRKVIDYTQHHFRDEEQVMRDTGIDARHLEAHQALHAQFVEQLGAIWSQRATLVEHPETIVGFLTSWLGLHILGVDQSMARQIALIRAGVSPAVAFDQETAAHDRATRALIQLVGKLYQVLTLQNTELAKANARLEERVQQRTAELAQSNAELREANERLELFSQTDGLLQIANRGYFDKRLVEACSDAFRSRSPLGLLMIDVDFFKRYNDHYGHQAGDACLKLIAATVSGAMLRGTDLLARYGGEELVVILPDTDWQGTQQVAERVLDAVTALALPHAHSDVAGHVTVSIGGTSRIPSYGTAGEALLTEADAALYRAKEAGRNRVVMAAAEAAGAA</sequence>
<evidence type="ECO:0000256" key="1">
    <source>
        <dbReference type="ARBA" id="ARBA00010587"/>
    </source>
</evidence>
<feature type="domain" description="GGDEF" evidence="7">
    <location>
        <begin position="243"/>
        <end position="380"/>
    </location>
</feature>
<dbReference type="GO" id="GO:0046872">
    <property type="term" value="F:metal ion binding"/>
    <property type="evidence" value="ECO:0007669"/>
    <property type="project" value="UniProtKB-KW"/>
</dbReference>
<organism evidence="8 9">
    <name type="scientific">Thauera humireducens</name>
    <dbReference type="NCBI Taxonomy" id="1134435"/>
    <lineage>
        <taxon>Bacteria</taxon>
        <taxon>Pseudomonadati</taxon>
        <taxon>Pseudomonadota</taxon>
        <taxon>Betaproteobacteria</taxon>
        <taxon>Rhodocyclales</taxon>
        <taxon>Zoogloeaceae</taxon>
        <taxon>Thauera</taxon>
    </lineage>
</organism>
<dbReference type="KEGG" id="thu:AC731_005715"/>
<comment type="similarity">
    <text evidence="1">Belongs to the hemerythrin family.</text>
</comment>